<dbReference type="SUPFAM" id="SSF52540">
    <property type="entry name" value="P-loop containing nucleoside triphosphate hydrolases"/>
    <property type="match status" value="1"/>
</dbReference>
<organism evidence="1 2">
    <name type="scientific">Zophobas morio</name>
    <dbReference type="NCBI Taxonomy" id="2755281"/>
    <lineage>
        <taxon>Eukaryota</taxon>
        <taxon>Metazoa</taxon>
        <taxon>Ecdysozoa</taxon>
        <taxon>Arthropoda</taxon>
        <taxon>Hexapoda</taxon>
        <taxon>Insecta</taxon>
        <taxon>Pterygota</taxon>
        <taxon>Neoptera</taxon>
        <taxon>Endopterygota</taxon>
        <taxon>Coleoptera</taxon>
        <taxon>Polyphaga</taxon>
        <taxon>Cucujiformia</taxon>
        <taxon>Tenebrionidae</taxon>
        <taxon>Zophobas</taxon>
    </lineage>
</organism>
<name>A0AA38M8A9_9CUCU</name>
<dbReference type="InterPro" id="IPR036770">
    <property type="entry name" value="Ankyrin_rpt-contain_sf"/>
</dbReference>
<gene>
    <name evidence="1" type="ORF">Zmor_024658</name>
</gene>
<evidence type="ECO:0000313" key="1">
    <source>
        <dbReference type="EMBL" id="KAJ3647121.1"/>
    </source>
</evidence>
<evidence type="ECO:0000313" key="2">
    <source>
        <dbReference type="Proteomes" id="UP001168821"/>
    </source>
</evidence>
<protein>
    <recommendedName>
        <fullName evidence="3">NACHT domain-containing protein</fullName>
    </recommendedName>
</protein>
<comment type="caution">
    <text evidence="1">The sequence shown here is derived from an EMBL/GenBank/DDBJ whole genome shotgun (WGS) entry which is preliminary data.</text>
</comment>
<evidence type="ECO:0008006" key="3">
    <source>
        <dbReference type="Google" id="ProtNLM"/>
    </source>
</evidence>
<dbReference type="EMBL" id="JALNTZ010000007">
    <property type="protein sequence ID" value="KAJ3647121.1"/>
    <property type="molecule type" value="Genomic_DNA"/>
</dbReference>
<dbReference type="SUPFAM" id="SSF48403">
    <property type="entry name" value="Ankyrin repeat"/>
    <property type="match status" value="1"/>
</dbReference>
<dbReference type="Proteomes" id="UP001168821">
    <property type="component" value="Unassembled WGS sequence"/>
</dbReference>
<accession>A0AA38M8A9</accession>
<proteinExistence type="predicted"/>
<sequence length="1136" mass="132343">MAMYKMYKKRAGTTDYGSEYEKLTIANLVLRLVSDANLKNFSVSSGDENFDRFDDVVVETETLDDITTTFALQLVHSEKNVLSLKHLQVPKGNFSLKEFFRSFQRTQTLANKLILYTNRKMNIEDNTKFRLDGEDFFIKISKISPEVSILGESGCCFKFSVVDEADTISGKILEYKRFFERFYLYASQKNAKQLQVSTANRFQKTFSTDETEYYNYLKTIAEWNLLTGRKHKLTKKWAQRLIALQILSSRMHPLCFDHAGEDLHEKEKKLIMREAISSFDITVCDRQSYDRLKMLWNEYQSRLIDEREAQELIRMYQLCSGGTINDLNSKGWSELLWLMGKCPLIVTLDETVHKALELCKSEKFVLFHEHSENFLESRSIFRNLGDLKTVSTSIFDYFTLKFTCLLQGKREVGLRALGEDNEEFCRLIKTDDLLTMMDEPLHIGDVEEVLPEPYIPRHVWQDVIDMTYLDSMGDIVVVIDSVEDQEQIRTRLKREDLNYVDMSLHEDEEKQPVVGPTIYFSNKAVSVNDFDKIHSSCVKDCHHFRVTYDQNLILIRSTGDVRNLEKYKLKPREIKETTLWSMQLENTVNVIIGDSGSGKTALVKNFKNNCLCQFWIVILTPEDVYLFLKSIKDSKKDLTRDFYHYLVSVKYRRLDENGKNFFRLFFEQNNVVYVWDALDEISNEGLEMVTNLIFQLCRSSRAQSVTSRSHLKTFLETKFKVLSLSLTELNQEDQHLYIRKRLEDFGSEEKVDKLIAKIRFSLLCSDILKLPLLLFMFTEVLRDNADKDLSHFNINTLYESFVNEKLNLYFSDKIDLASSRFLMDKMIMQVKQSILDSYEKIALKVLFNEDFQKTDDKLEKNFDLAFCVGIIESIQDQVPRFYHDSFAAYFAAVHFAKNLHLVEKIRHKFFQPKYTTMRIFFDNILAENCLLHLAIISKNVDLLFVYSTQQNIGYRDRGGRTALHLACSWGQRHPTLEITETAGTFTVNVEKAITVIPESEEYVKMVALLLQECDVSQKDEIFKMTALEYAHASECLKEELMVMERQGKGFSELKRGVGYVVSTLYYSAALGYYEPFSKFFLGRYHRKNIVGAKDVTGLTLSKIASQRGHQAIADFLEEGEADRKKSMMQRLLETFF</sequence>
<dbReference type="Gene3D" id="3.40.50.300">
    <property type="entry name" value="P-loop containing nucleotide triphosphate hydrolases"/>
    <property type="match status" value="1"/>
</dbReference>
<dbReference type="InterPro" id="IPR027417">
    <property type="entry name" value="P-loop_NTPase"/>
</dbReference>
<dbReference type="Gene3D" id="1.25.40.20">
    <property type="entry name" value="Ankyrin repeat-containing domain"/>
    <property type="match status" value="1"/>
</dbReference>
<dbReference type="AlphaFoldDB" id="A0AA38M8A9"/>
<keyword evidence="2" id="KW-1185">Reference proteome</keyword>
<reference evidence="1" key="1">
    <citation type="journal article" date="2023" name="G3 (Bethesda)">
        <title>Whole genome assemblies of Zophobas morio and Tenebrio molitor.</title>
        <authorList>
            <person name="Kaur S."/>
            <person name="Stinson S.A."/>
            <person name="diCenzo G.C."/>
        </authorList>
    </citation>
    <scope>NUCLEOTIDE SEQUENCE</scope>
    <source>
        <strain evidence="1">QUZm001</strain>
    </source>
</reference>